<keyword evidence="2" id="KW-1185">Reference proteome</keyword>
<feature type="non-terminal residue" evidence="1">
    <location>
        <position position="1"/>
    </location>
</feature>
<sequence>RGYIVDSDFDFRGGLDYYNSNPDMVNSFHGTRNIVTLRNKNRHELNRLNLDINHLALSPRNSKSFESVLKHSESTP</sequence>
<protein>
    <submittedName>
        <fullName evidence="1">Uncharacterized protein</fullName>
    </submittedName>
</protein>
<name>A0A7T8KKU7_CALRO</name>
<accession>A0A7T8KKU7</accession>
<dbReference type="AlphaFoldDB" id="A0A7T8KKU7"/>
<dbReference type="Proteomes" id="UP000595437">
    <property type="component" value="Chromosome 2"/>
</dbReference>
<dbReference type="EMBL" id="CP045891">
    <property type="protein sequence ID" value="QQP57797.1"/>
    <property type="molecule type" value="Genomic_DNA"/>
</dbReference>
<evidence type="ECO:0000313" key="1">
    <source>
        <dbReference type="EMBL" id="QQP57797.1"/>
    </source>
</evidence>
<gene>
    <name evidence="1" type="ORF">FKW44_002903</name>
</gene>
<evidence type="ECO:0000313" key="2">
    <source>
        <dbReference type="Proteomes" id="UP000595437"/>
    </source>
</evidence>
<reference evidence="2" key="1">
    <citation type="submission" date="2021-01" db="EMBL/GenBank/DDBJ databases">
        <title>Caligus Genome Assembly.</title>
        <authorList>
            <person name="Gallardo-Escarate C."/>
        </authorList>
    </citation>
    <scope>NUCLEOTIDE SEQUENCE [LARGE SCALE GENOMIC DNA]</scope>
</reference>
<proteinExistence type="predicted"/>
<feature type="non-terminal residue" evidence="1">
    <location>
        <position position="76"/>
    </location>
</feature>
<organism evidence="1 2">
    <name type="scientific">Caligus rogercresseyi</name>
    <name type="common">Sea louse</name>
    <dbReference type="NCBI Taxonomy" id="217165"/>
    <lineage>
        <taxon>Eukaryota</taxon>
        <taxon>Metazoa</taxon>
        <taxon>Ecdysozoa</taxon>
        <taxon>Arthropoda</taxon>
        <taxon>Crustacea</taxon>
        <taxon>Multicrustacea</taxon>
        <taxon>Hexanauplia</taxon>
        <taxon>Copepoda</taxon>
        <taxon>Siphonostomatoida</taxon>
        <taxon>Caligidae</taxon>
        <taxon>Caligus</taxon>
    </lineage>
</organism>